<evidence type="ECO:0000259" key="3">
    <source>
        <dbReference type="PROSITE" id="PS51898"/>
    </source>
</evidence>
<dbReference type="GO" id="GO:0015074">
    <property type="term" value="P:DNA integration"/>
    <property type="evidence" value="ECO:0007669"/>
    <property type="project" value="UniProtKB-KW"/>
</dbReference>
<dbReference type="SUPFAM" id="SSF56349">
    <property type="entry name" value="DNA breaking-rejoining enzymes"/>
    <property type="match status" value="1"/>
</dbReference>
<dbReference type="OrthoDB" id="662444at2"/>
<dbReference type="Pfam" id="PF00589">
    <property type="entry name" value="Phage_integrase"/>
    <property type="match status" value="1"/>
</dbReference>
<proteinExistence type="predicted"/>
<accession>A0A1M6W542</accession>
<reference evidence="4 5" key="1">
    <citation type="submission" date="2016-11" db="EMBL/GenBank/DDBJ databases">
        <authorList>
            <person name="Jaros S."/>
            <person name="Januszkiewicz K."/>
            <person name="Wedrychowicz H."/>
        </authorList>
    </citation>
    <scope>NUCLEOTIDE SEQUENCE [LARGE SCALE GENOMIC DNA]</scope>
    <source>
        <strain evidence="4 5">LMG 20594</strain>
    </source>
</reference>
<evidence type="ECO:0000313" key="4">
    <source>
        <dbReference type="EMBL" id="SHK88847.1"/>
    </source>
</evidence>
<dbReference type="RefSeq" id="WP_073431809.1">
    <property type="nucleotide sequence ID" value="NZ_CADFGY010000041.1"/>
</dbReference>
<dbReference type="AlphaFoldDB" id="A0A1M6W542"/>
<dbReference type="GO" id="GO:0006310">
    <property type="term" value="P:DNA recombination"/>
    <property type="evidence" value="ECO:0007669"/>
    <property type="project" value="UniProtKB-KW"/>
</dbReference>
<dbReference type="InterPro" id="IPR013762">
    <property type="entry name" value="Integrase-like_cat_sf"/>
</dbReference>
<feature type="domain" description="Tyr recombinase" evidence="3">
    <location>
        <begin position="183"/>
        <end position="386"/>
    </location>
</feature>
<evidence type="ECO:0000256" key="2">
    <source>
        <dbReference type="ARBA" id="ARBA00023172"/>
    </source>
</evidence>
<dbReference type="PROSITE" id="PS51898">
    <property type="entry name" value="TYR_RECOMBINASE"/>
    <property type="match status" value="1"/>
</dbReference>
<dbReference type="EMBL" id="FRAB01000043">
    <property type="protein sequence ID" value="SHK88847.1"/>
    <property type="molecule type" value="Genomic_DNA"/>
</dbReference>
<gene>
    <name evidence="4" type="ORF">SAMN05192548_104354</name>
</gene>
<name>A0A1M6W542_9BURK</name>
<dbReference type="InterPro" id="IPR011010">
    <property type="entry name" value="DNA_brk_join_enz"/>
</dbReference>
<keyword evidence="2" id="KW-0233">DNA recombination</keyword>
<dbReference type="CDD" id="cd00796">
    <property type="entry name" value="INT_Rci_Hp1_C"/>
    <property type="match status" value="1"/>
</dbReference>
<evidence type="ECO:0000313" key="5">
    <source>
        <dbReference type="Proteomes" id="UP000184395"/>
    </source>
</evidence>
<sequence>MSTKRMRPSGTWEYIIRRKGVLPKPLSLTFDTEEEGDAYVRRLEQMLDAGILPEDLVARRSDLVTVEDAIRSYMTKVSLPASDVSLLNALIGRWMGQPLTGVDYQWVESWVKSMKRKDVMAPSTIRHYVGALARCFDWVVRSGTPSLATNPLRLLPKRYATYTDEDSAAVRAQDRVPKEDESRDRRLLASEEASVRRILDGEKPENRQRGPDLNFRPAMVFLFELGLESAMRMREMYTIDLSQFDVARATVFLDKTKNGSKRQVPLTTVAIAAFERYRKLVMARDAEMQGFAFDGGRLFPWWDGSRDKKVLAGISVRLSGQFGRIFDAAGCGDFKFHDLRHEATSRLYERTSLSDVQIAKITGHSDTKVLMRYSNLRGSDLAVRLW</sequence>
<keyword evidence="1" id="KW-0229">DNA integration</keyword>
<evidence type="ECO:0000256" key="1">
    <source>
        <dbReference type="ARBA" id="ARBA00022908"/>
    </source>
</evidence>
<organism evidence="4 5">
    <name type="scientific">Paraburkholderia terricola</name>
    <dbReference type="NCBI Taxonomy" id="169427"/>
    <lineage>
        <taxon>Bacteria</taxon>
        <taxon>Pseudomonadati</taxon>
        <taxon>Pseudomonadota</taxon>
        <taxon>Betaproteobacteria</taxon>
        <taxon>Burkholderiales</taxon>
        <taxon>Burkholderiaceae</taxon>
        <taxon>Paraburkholderia</taxon>
    </lineage>
</organism>
<dbReference type="PANTHER" id="PTHR30349:SF94">
    <property type="entry name" value="INTEGRASE_RECOMBINASE HI_1414-RELATED"/>
    <property type="match status" value="1"/>
</dbReference>
<dbReference type="InterPro" id="IPR002104">
    <property type="entry name" value="Integrase_catalytic"/>
</dbReference>
<dbReference type="PANTHER" id="PTHR30349">
    <property type="entry name" value="PHAGE INTEGRASE-RELATED"/>
    <property type="match status" value="1"/>
</dbReference>
<dbReference type="Gene3D" id="1.10.443.10">
    <property type="entry name" value="Intergrase catalytic core"/>
    <property type="match status" value="1"/>
</dbReference>
<dbReference type="Proteomes" id="UP000184395">
    <property type="component" value="Unassembled WGS sequence"/>
</dbReference>
<protein>
    <submittedName>
        <fullName evidence="4">Site-specific recombinase XerC</fullName>
    </submittedName>
</protein>
<dbReference type="InterPro" id="IPR050090">
    <property type="entry name" value="Tyrosine_recombinase_XerCD"/>
</dbReference>
<dbReference type="GO" id="GO:0003677">
    <property type="term" value="F:DNA binding"/>
    <property type="evidence" value="ECO:0007669"/>
    <property type="project" value="InterPro"/>
</dbReference>